<gene>
    <name evidence="2" type="ORF">NDU88_006753</name>
</gene>
<proteinExistence type="predicted"/>
<feature type="region of interest" description="Disordered" evidence="1">
    <location>
        <begin position="1"/>
        <end position="26"/>
    </location>
</feature>
<sequence>MYPKPASGASFGLGGETEGSQRERYATGSRLVGGDCLEHASQEMLLVSLQPPWGVRHERHSSSGRKVFWESGCIKSVEDLLYMKPVRHRPG</sequence>
<evidence type="ECO:0000313" key="3">
    <source>
        <dbReference type="Proteomes" id="UP001066276"/>
    </source>
</evidence>
<name>A0AAV7NUY5_PLEWA</name>
<comment type="caution">
    <text evidence="2">The sequence shown here is derived from an EMBL/GenBank/DDBJ whole genome shotgun (WGS) entry which is preliminary data.</text>
</comment>
<accession>A0AAV7NUY5</accession>
<organism evidence="2 3">
    <name type="scientific">Pleurodeles waltl</name>
    <name type="common">Iberian ribbed newt</name>
    <dbReference type="NCBI Taxonomy" id="8319"/>
    <lineage>
        <taxon>Eukaryota</taxon>
        <taxon>Metazoa</taxon>
        <taxon>Chordata</taxon>
        <taxon>Craniata</taxon>
        <taxon>Vertebrata</taxon>
        <taxon>Euteleostomi</taxon>
        <taxon>Amphibia</taxon>
        <taxon>Batrachia</taxon>
        <taxon>Caudata</taxon>
        <taxon>Salamandroidea</taxon>
        <taxon>Salamandridae</taxon>
        <taxon>Pleurodelinae</taxon>
        <taxon>Pleurodeles</taxon>
    </lineage>
</organism>
<protein>
    <submittedName>
        <fullName evidence="2">Uncharacterized protein</fullName>
    </submittedName>
</protein>
<reference evidence="2" key="1">
    <citation type="journal article" date="2022" name="bioRxiv">
        <title>Sequencing and chromosome-scale assembly of the giantPleurodeles waltlgenome.</title>
        <authorList>
            <person name="Brown T."/>
            <person name="Elewa A."/>
            <person name="Iarovenko S."/>
            <person name="Subramanian E."/>
            <person name="Araus A.J."/>
            <person name="Petzold A."/>
            <person name="Susuki M."/>
            <person name="Suzuki K.-i.T."/>
            <person name="Hayashi T."/>
            <person name="Toyoda A."/>
            <person name="Oliveira C."/>
            <person name="Osipova E."/>
            <person name="Leigh N.D."/>
            <person name="Simon A."/>
            <person name="Yun M.H."/>
        </authorList>
    </citation>
    <scope>NUCLEOTIDE SEQUENCE</scope>
    <source>
        <strain evidence="2">20211129_DDA</strain>
        <tissue evidence="2">Liver</tissue>
    </source>
</reference>
<keyword evidence="3" id="KW-1185">Reference proteome</keyword>
<dbReference type="EMBL" id="JANPWB010000012">
    <property type="protein sequence ID" value="KAJ1118562.1"/>
    <property type="molecule type" value="Genomic_DNA"/>
</dbReference>
<dbReference type="Proteomes" id="UP001066276">
    <property type="component" value="Chromosome 8"/>
</dbReference>
<evidence type="ECO:0000256" key="1">
    <source>
        <dbReference type="SAM" id="MobiDB-lite"/>
    </source>
</evidence>
<evidence type="ECO:0000313" key="2">
    <source>
        <dbReference type="EMBL" id="KAJ1118562.1"/>
    </source>
</evidence>
<dbReference type="AlphaFoldDB" id="A0AAV7NUY5"/>